<accession>A0AA95H7G9</accession>
<dbReference type="InterPro" id="IPR025714">
    <property type="entry name" value="Methyltranfer_dom"/>
</dbReference>
<dbReference type="Gene3D" id="3.40.50.150">
    <property type="entry name" value="Vaccinia Virus protein VP39"/>
    <property type="match status" value="1"/>
</dbReference>
<dbReference type="Proteomes" id="UP001300672">
    <property type="component" value="Chromosome"/>
</dbReference>
<protein>
    <submittedName>
        <fullName evidence="2">Class I SAM-dependent methyltransferase</fullName>
        <ecNumber evidence="2">2.1.1.-</ecNumber>
    </submittedName>
</protein>
<dbReference type="PANTHER" id="PTHR43591">
    <property type="entry name" value="METHYLTRANSFERASE"/>
    <property type="match status" value="1"/>
</dbReference>
<name>A0AA95H7G9_9GAMM</name>
<gene>
    <name evidence="2" type="ORF">QJT80_09100</name>
</gene>
<feature type="domain" description="Methyltransferase" evidence="1">
    <location>
        <begin position="46"/>
        <end position="151"/>
    </location>
</feature>
<proteinExistence type="predicted"/>
<dbReference type="SUPFAM" id="SSF53335">
    <property type="entry name" value="S-adenosyl-L-methionine-dependent methyltransferases"/>
    <property type="match status" value="1"/>
</dbReference>
<reference evidence="2" key="1">
    <citation type="journal article" date="2023" name="Int. J. Mol. Sci.">
        <title>Metagenomics Revealed a New Genus 'Candidatus Thiocaldithrix dubininis' gen. nov., sp. nov. and a New Species 'Candidatus Thiothrix putei' sp. nov. in the Family Thiotrichaceae, Some Members of Which Have Traits of Both Na+- and H+-Motive Energetics.</title>
        <authorList>
            <person name="Ravin N.V."/>
            <person name="Muntyan M.S."/>
            <person name="Smolyakov D.D."/>
            <person name="Rudenko T.S."/>
            <person name="Beletsky A.V."/>
            <person name="Mardanov A.V."/>
            <person name="Grabovich M.Y."/>
        </authorList>
    </citation>
    <scope>NUCLEOTIDE SEQUENCE</scope>
    <source>
        <strain evidence="2">GKL-01</strain>
    </source>
</reference>
<dbReference type="GO" id="GO:0008168">
    <property type="term" value="F:methyltransferase activity"/>
    <property type="evidence" value="ECO:0007669"/>
    <property type="project" value="UniProtKB-KW"/>
</dbReference>
<dbReference type="EC" id="2.1.1.-" evidence="2"/>
<organism evidence="2">
    <name type="scientific">Candidatus Thiocaldithrix dubininis</name>
    <dbReference type="NCBI Taxonomy" id="3080823"/>
    <lineage>
        <taxon>Bacteria</taxon>
        <taxon>Pseudomonadati</taxon>
        <taxon>Pseudomonadota</taxon>
        <taxon>Gammaproteobacteria</taxon>
        <taxon>Thiotrichales</taxon>
        <taxon>Thiotrichaceae</taxon>
        <taxon>Candidatus Thiocaldithrix</taxon>
    </lineage>
</organism>
<dbReference type="GO" id="GO:0032259">
    <property type="term" value="P:methylation"/>
    <property type="evidence" value="ECO:0007669"/>
    <property type="project" value="UniProtKB-KW"/>
</dbReference>
<evidence type="ECO:0000313" key="2">
    <source>
        <dbReference type="EMBL" id="WGZ89659.1"/>
    </source>
</evidence>
<dbReference type="AlphaFoldDB" id="A0AA95H7G9"/>
<dbReference type="CDD" id="cd02440">
    <property type="entry name" value="AdoMet_MTases"/>
    <property type="match status" value="1"/>
</dbReference>
<dbReference type="Pfam" id="PF13847">
    <property type="entry name" value="Methyltransf_31"/>
    <property type="match status" value="1"/>
</dbReference>
<keyword evidence="2" id="KW-0489">Methyltransferase</keyword>
<dbReference type="InterPro" id="IPR029063">
    <property type="entry name" value="SAM-dependent_MTases_sf"/>
</dbReference>
<dbReference type="PANTHER" id="PTHR43591:SF109">
    <property type="entry name" value="METHYLTRANSFERASE TYPE 11 DOMAIN-CONTAINING PROTEIN"/>
    <property type="match status" value="1"/>
</dbReference>
<dbReference type="KEGG" id="tdu:QJT80_09100"/>
<dbReference type="EMBL" id="CP124755">
    <property type="protein sequence ID" value="WGZ89659.1"/>
    <property type="molecule type" value="Genomic_DNA"/>
</dbReference>
<evidence type="ECO:0000259" key="1">
    <source>
        <dbReference type="Pfam" id="PF13847"/>
    </source>
</evidence>
<keyword evidence="2" id="KW-0808">Transferase</keyword>
<sequence length="227" mass="25586">MNIMNGNLQSIPYAVTEWNNYARLFSSVTPSMQLDVYKEACYYLNGNVIDCGCGSAKIAPFLVDNENISSYTGLDYSSEMVEVASWVVNQLGKINFKICQCKIEDYHNGSFDSAVSIQSYYSWPDPNIVLKNIFDLLKPNGTFVLATPNINLPLETLARDAWKELLTHPDFEAYKAYNLKLAMNPDAQFISLDNLVKQVSQIGFKLEAAHQQHFRGGLNFLVLSKRS</sequence>
<reference evidence="2" key="2">
    <citation type="submission" date="2023-04" db="EMBL/GenBank/DDBJ databases">
        <authorList>
            <person name="Beletskiy A.V."/>
            <person name="Mardanov A.V."/>
            <person name="Ravin N.V."/>
        </authorList>
    </citation>
    <scope>NUCLEOTIDE SEQUENCE</scope>
    <source>
        <strain evidence="2">GKL-01</strain>
    </source>
</reference>